<dbReference type="GO" id="GO:0042742">
    <property type="term" value="P:defense response to bacterium"/>
    <property type="evidence" value="ECO:0007669"/>
    <property type="project" value="UniProtKB-ARBA"/>
</dbReference>
<feature type="domain" description="NB-ARC" evidence="8">
    <location>
        <begin position="208"/>
        <end position="382"/>
    </location>
</feature>
<dbReference type="CDD" id="cd14798">
    <property type="entry name" value="RX-CC_like"/>
    <property type="match status" value="1"/>
</dbReference>
<dbReference type="InterPro" id="IPR055414">
    <property type="entry name" value="LRR_R13L4/SHOC2-like"/>
</dbReference>
<dbReference type="InterPro" id="IPR036388">
    <property type="entry name" value="WH-like_DNA-bd_sf"/>
</dbReference>
<dbReference type="OMA" id="NTYEVFR"/>
<evidence type="ECO:0000256" key="2">
    <source>
        <dbReference type="ARBA" id="ARBA00022614"/>
    </source>
</evidence>
<evidence type="ECO:0000259" key="9">
    <source>
        <dbReference type="Pfam" id="PF18052"/>
    </source>
</evidence>
<evidence type="ECO:0000259" key="11">
    <source>
        <dbReference type="Pfam" id="PF23598"/>
    </source>
</evidence>
<dbReference type="Pfam" id="PF18052">
    <property type="entry name" value="Rx_N"/>
    <property type="match status" value="1"/>
</dbReference>
<feature type="compositionally biased region" description="Low complexity" evidence="7">
    <location>
        <begin position="267"/>
        <end position="281"/>
    </location>
</feature>
<dbReference type="FunFam" id="1.10.10.10:FF:000322">
    <property type="entry name" value="Probable disease resistance protein At1g63360"/>
    <property type="match status" value="1"/>
</dbReference>
<keyword evidence="4" id="KW-0547">Nucleotide-binding</keyword>
<evidence type="ECO:0000256" key="6">
    <source>
        <dbReference type="ARBA" id="ARBA00023054"/>
    </source>
</evidence>
<dbReference type="EnsemblPlants" id="KQK11296">
    <property type="protein sequence ID" value="KQK11296"/>
    <property type="gene ID" value="BRADI_2g59310v3"/>
</dbReference>
<evidence type="ECO:0000256" key="7">
    <source>
        <dbReference type="SAM" id="MobiDB-lite"/>
    </source>
</evidence>
<dbReference type="eggNOG" id="KOG4658">
    <property type="taxonomic scope" value="Eukaryota"/>
</dbReference>
<name>I1HUR7_BRADI</name>
<keyword evidence="14" id="KW-1185">Reference proteome</keyword>
<evidence type="ECO:0000256" key="1">
    <source>
        <dbReference type="ARBA" id="ARBA00008894"/>
    </source>
</evidence>
<dbReference type="InterPro" id="IPR032675">
    <property type="entry name" value="LRR_dom_sf"/>
</dbReference>
<keyword evidence="5" id="KW-0611">Plant defense</keyword>
<dbReference type="EMBL" id="CM000881">
    <property type="protein sequence ID" value="KQK11296.1"/>
    <property type="molecule type" value="Genomic_DNA"/>
</dbReference>
<dbReference type="GO" id="GO:0009626">
    <property type="term" value="P:plant-type hypersensitive response"/>
    <property type="evidence" value="ECO:0007669"/>
    <property type="project" value="UniProtKB-ARBA"/>
</dbReference>
<feature type="region of interest" description="Disordered" evidence="7">
    <location>
        <begin position="267"/>
        <end position="293"/>
    </location>
</feature>
<evidence type="ECO:0000259" key="8">
    <source>
        <dbReference type="Pfam" id="PF00931"/>
    </source>
</evidence>
<keyword evidence="2" id="KW-0433">Leucine-rich repeat</keyword>
<dbReference type="Proteomes" id="UP000008810">
    <property type="component" value="Chromosome 2"/>
</dbReference>
<dbReference type="GeneID" id="100829471"/>
<dbReference type="InterPro" id="IPR027417">
    <property type="entry name" value="P-loop_NTPase"/>
</dbReference>
<dbReference type="InterPro" id="IPR002182">
    <property type="entry name" value="NB-ARC"/>
</dbReference>
<dbReference type="SUPFAM" id="SSF52058">
    <property type="entry name" value="L domain-like"/>
    <property type="match status" value="1"/>
</dbReference>
<dbReference type="Pfam" id="PF23559">
    <property type="entry name" value="WHD_DRP"/>
    <property type="match status" value="1"/>
</dbReference>
<feature type="domain" description="Disease resistance R13L4/SHOC-2-like LRR" evidence="11">
    <location>
        <begin position="613"/>
        <end position="903"/>
    </location>
</feature>
<dbReference type="HOGENOM" id="CLU_000837_25_4_1"/>
<comment type="similarity">
    <text evidence="1">Belongs to the disease resistance NB-LRR family.</text>
</comment>
<dbReference type="InterPro" id="IPR044974">
    <property type="entry name" value="Disease_R_plants"/>
</dbReference>
<dbReference type="Gene3D" id="1.10.10.10">
    <property type="entry name" value="Winged helix-like DNA-binding domain superfamily/Winged helix DNA-binding domain"/>
    <property type="match status" value="1"/>
</dbReference>
<feature type="domain" description="Disease resistance N-terminal" evidence="9">
    <location>
        <begin position="5"/>
        <end position="93"/>
    </location>
</feature>
<evidence type="ECO:0000256" key="3">
    <source>
        <dbReference type="ARBA" id="ARBA00022737"/>
    </source>
</evidence>
<organism evidence="12">
    <name type="scientific">Brachypodium distachyon</name>
    <name type="common">Purple false brome</name>
    <name type="synonym">Trachynia distachya</name>
    <dbReference type="NCBI Taxonomy" id="15368"/>
    <lineage>
        <taxon>Eukaryota</taxon>
        <taxon>Viridiplantae</taxon>
        <taxon>Streptophyta</taxon>
        <taxon>Embryophyta</taxon>
        <taxon>Tracheophyta</taxon>
        <taxon>Spermatophyta</taxon>
        <taxon>Magnoliopsida</taxon>
        <taxon>Liliopsida</taxon>
        <taxon>Poales</taxon>
        <taxon>Poaceae</taxon>
        <taxon>BOP clade</taxon>
        <taxon>Pooideae</taxon>
        <taxon>Stipodae</taxon>
        <taxon>Brachypodieae</taxon>
        <taxon>Brachypodium</taxon>
    </lineage>
</organism>
<dbReference type="STRING" id="15368.I1HUR7"/>
<dbReference type="InterPro" id="IPR038005">
    <property type="entry name" value="RX-like_CC"/>
</dbReference>
<sequence length="957" mass="105533">MAETAITTVLAKVAELVAWEAAVLLEVGDDVRLLRDKLEWLHTFIRDADRRRRLRDDEFVAVWVRQTRDVAFEAEDALDDFLHRAGRQRRRPRRPSPPLAPRSANAMAWWRCSVWRWRLPRCVGLQVALRHDLSARIRQIRKRLDEISANRAAYHIEHAPSPAWAASSATTLAAWDDLEECTVGFGKYSDMLREQLLDLDAAAAVPGRALVSIVGESSIGKTTLARKVYQSPEVRNHFEIRTWTVLPPNSRPANVLRDIHTQASSQLRRSASSQGQTQAAAEDSNGCCDRPASGKEKDISNALFRNLTGRRYLVVVDGSISVTDWNSLRASLPDEGNGSRVLLVTDSAGLEVVGYGPASYEPIELTRLSPENTYEVFRRRVFGHGGGDCPGRHKSRYYQDVFRITRGLPLSVVVLAGVLRSKELPAEWDQVMAQLLPASKNGIGNGAGARRIMSLAFDDLPHHLKSCFLYLAAMPESGAVDAQRLVRLWVAEGFVRPRRGSTMEEVAQGYLKELISRCMVQLVRKDEFGAVIQVSVHDRLHAFAQDEAQEACFVETHDSTADVLAPATVRRLAVQSLHDLGGCCNALPKLRTIVCDWGAATKPTASACDLGFLHASKFLRVIDIHGLDLRKLPNEIGSMIHIRYLGLQCGQLEKLPSTISKLVNLQSLILKGRNGVGVLGVTAAFWTIPTLRHVVAPFALPGSLGDALYSLQTLHGVQPHGWDTRRGGGVCNPLGRATNLRSLELSGLTALHAGALTAALESLDLLVHLVLQGESLPRGVFSIPSLRRLQSLRLVGPIEQGSGSAGDEEEEEEDVDVDVVRYIRPNLTRLSMWGTMVGQGFVGMLGELPSLAELTLMWGAYDGERMAFSGFRSLQKLKLGLPELEEWAVSAGAMAALARLTLLRCAELRVLPEALAGMKELEEVVLYSMPKMVGRIKEEGGEDHHKIKHVPVIQTIW</sequence>
<evidence type="ECO:0000256" key="4">
    <source>
        <dbReference type="ARBA" id="ARBA00022741"/>
    </source>
</evidence>
<dbReference type="RefSeq" id="XP_003564970.1">
    <property type="nucleotide sequence ID" value="XM_003564922.4"/>
</dbReference>
<dbReference type="Pfam" id="PF23598">
    <property type="entry name" value="LRR_14"/>
    <property type="match status" value="1"/>
</dbReference>
<dbReference type="PRINTS" id="PR00364">
    <property type="entry name" value="DISEASERSIST"/>
</dbReference>
<dbReference type="KEGG" id="bdi:100829471"/>
<gene>
    <name evidence="13" type="primary">LOC100829471</name>
    <name evidence="12" type="ORF">BRADI_2g59310v3</name>
</gene>
<dbReference type="GO" id="GO:0002758">
    <property type="term" value="P:innate immune response-activating signaling pathway"/>
    <property type="evidence" value="ECO:0007669"/>
    <property type="project" value="UniProtKB-ARBA"/>
</dbReference>
<keyword evidence="3" id="KW-0677">Repeat</keyword>
<evidence type="ECO:0008006" key="15">
    <source>
        <dbReference type="Google" id="ProtNLM"/>
    </source>
</evidence>
<reference evidence="12 13" key="1">
    <citation type="journal article" date="2010" name="Nature">
        <title>Genome sequencing and analysis of the model grass Brachypodium distachyon.</title>
        <authorList>
            <consortium name="International Brachypodium Initiative"/>
        </authorList>
    </citation>
    <scope>NUCLEOTIDE SEQUENCE [LARGE SCALE GENOMIC DNA]</scope>
    <source>
        <strain evidence="12">Bd21</strain>
        <strain evidence="13">cv. Bd21</strain>
    </source>
</reference>
<reference evidence="12" key="2">
    <citation type="submission" date="2017-06" db="EMBL/GenBank/DDBJ databases">
        <title>WGS assembly of Brachypodium distachyon.</title>
        <authorList>
            <consortium name="The International Brachypodium Initiative"/>
            <person name="Lucas S."/>
            <person name="Harmon-Smith M."/>
            <person name="Lail K."/>
            <person name="Tice H."/>
            <person name="Grimwood J."/>
            <person name="Bruce D."/>
            <person name="Barry K."/>
            <person name="Shu S."/>
            <person name="Lindquist E."/>
            <person name="Wang M."/>
            <person name="Pitluck S."/>
            <person name="Vogel J.P."/>
            <person name="Garvin D.F."/>
            <person name="Mockler T.C."/>
            <person name="Schmutz J."/>
            <person name="Rokhsar D."/>
            <person name="Bevan M.W."/>
        </authorList>
    </citation>
    <scope>NUCLEOTIDE SEQUENCE</scope>
    <source>
        <strain evidence="12">Bd21</strain>
    </source>
</reference>
<dbReference type="Gramene" id="KQK11296">
    <property type="protein sequence ID" value="KQK11296"/>
    <property type="gene ID" value="BRADI_2g59310v3"/>
</dbReference>
<dbReference type="OrthoDB" id="646178at2759"/>
<dbReference type="InterPro" id="IPR041118">
    <property type="entry name" value="Rx_N"/>
</dbReference>
<protein>
    <recommendedName>
        <fullName evidence="15">NB-ARC domain-containing protein</fullName>
    </recommendedName>
</protein>
<proteinExistence type="inferred from homology"/>
<dbReference type="Gene3D" id="1.20.5.4130">
    <property type="match status" value="1"/>
</dbReference>
<dbReference type="Pfam" id="PF00931">
    <property type="entry name" value="NB-ARC"/>
    <property type="match status" value="1"/>
</dbReference>
<evidence type="ECO:0000313" key="13">
    <source>
        <dbReference type="EnsemblPlants" id="KQK11296"/>
    </source>
</evidence>
<dbReference type="PANTHER" id="PTHR23155">
    <property type="entry name" value="DISEASE RESISTANCE PROTEIN RP"/>
    <property type="match status" value="1"/>
</dbReference>
<accession>I1HUR7</accession>
<dbReference type="AlphaFoldDB" id="I1HUR7"/>
<dbReference type="Gene3D" id="3.80.10.10">
    <property type="entry name" value="Ribonuclease Inhibitor"/>
    <property type="match status" value="1"/>
</dbReference>
<evidence type="ECO:0000313" key="14">
    <source>
        <dbReference type="Proteomes" id="UP000008810"/>
    </source>
</evidence>
<feature type="domain" description="Disease resistance protein winged helix" evidence="10">
    <location>
        <begin position="475"/>
        <end position="544"/>
    </location>
</feature>
<keyword evidence="6" id="KW-0175">Coiled coil</keyword>
<evidence type="ECO:0000259" key="10">
    <source>
        <dbReference type="Pfam" id="PF23559"/>
    </source>
</evidence>
<evidence type="ECO:0000256" key="5">
    <source>
        <dbReference type="ARBA" id="ARBA00022821"/>
    </source>
</evidence>
<dbReference type="GO" id="GO:0043531">
    <property type="term" value="F:ADP binding"/>
    <property type="evidence" value="ECO:0007669"/>
    <property type="project" value="InterPro"/>
</dbReference>
<dbReference type="PANTHER" id="PTHR23155:SF1129">
    <property type="entry name" value="DISEASE RESISTANCE PROTEIN RPM1"/>
    <property type="match status" value="1"/>
</dbReference>
<reference evidence="13" key="3">
    <citation type="submission" date="2018-08" db="UniProtKB">
        <authorList>
            <consortium name="EnsemblPlants"/>
        </authorList>
    </citation>
    <scope>IDENTIFICATION</scope>
    <source>
        <strain evidence="13">cv. Bd21</strain>
    </source>
</reference>
<dbReference type="SUPFAM" id="SSF52540">
    <property type="entry name" value="P-loop containing nucleoside triphosphate hydrolases"/>
    <property type="match status" value="1"/>
</dbReference>
<dbReference type="InterPro" id="IPR058922">
    <property type="entry name" value="WHD_DRP"/>
</dbReference>
<dbReference type="Gene3D" id="3.40.50.300">
    <property type="entry name" value="P-loop containing nucleotide triphosphate hydrolases"/>
    <property type="match status" value="1"/>
</dbReference>
<dbReference type="GO" id="GO:0098542">
    <property type="term" value="P:defense response to other organism"/>
    <property type="evidence" value="ECO:0000318"/>
    <property type="project" value="GO_Central"/>
</dbReference>
<evidence type="ECO:0000313" key="12">
    <source>
        <dbReference type="EMBL" id="KQK11296.1"/>
    </source>
</evidence>